<dbReference type="CDD" id="cd00067">
    <property type="entry name" value="GAL4"/>
    <property type="match status" value="1"/>
</dbReference>
<protein>
    <recommendedName>
        <fullName evidence="2">Zn(2)-C6 fungal-type domain-containing protein</fullName>
    </recommendedName>
</protein>
<comment type="caution">
    <text evidence="3">The sequence shown here is derived from an EMBL/GenBank/DDBJ whole genome shotgun (WGS) entry which is preliminary data.</text>
</comment>
<accession>A0AA39QZX2</accession>
<name>A0AA39QZX2_9LECA</name>
<dbReference type="Proteomes" id="UP001166286">
    <property type="component" value="Unassembled WGS sequence"/>
</dbReference>
<dbReference type="Pfam" id="PF00172">
    <property type="entry name" value="Zn_clus"/>
    <property type="match status" value="1"/>
</dbReference>
<dbReference type="EMBL" id="JAFEKC020000014">
    <property type="protein sequence ID" value="KAK0511175.1"/>
    <property type="molecule type" value="Genomic_DNA"/>
</dbReference>
<dbReference type="InterPro" id="IPR036864">
    <property type="entry name" value="Zn2-C6_fun-type_DNA-bd_sf"/>
</dbReference>
<dbReference type="AlphaFoldDB" id="A0AA39QZX2"/>
<gene>
    <name evidence="3" type="ORF">JMJ35_006727</name>
</gene>
<dbReference type="GO" id="GO:0008270">
    <property type="term" value="F:zinc ion binding"/>
    <property type="evidence" value="ECO:0007669"/>
    <property type="project" value="InterPro"/>
</dbReference>
<evidence type="ECO:0000259" key="2">
    <source>
        <dbReference type="PROSITE" id="PS50048"/>
    </source>
</evidence>
<dbReference type="PROSITE" id="PS00463">
    <property type="entry name" value="ZN2_CY6_FUNGAL_1"/>
    <property type="match status" value="1"/>
</dbReference>
<keyword evidence="4" id="KW-1185">Reference proteome</keyword>
<dbReference type="PANTHER" id="PTHR38791:SF1">
    <property type="entry name" value="TRANSCRIPTION FACTOR, PUTATIVE-RELATED"/>
    <property type="match status" value="1"/>
</dbReference>
<organism evidence="3 4">
    <name type="scientific">Cladonia borealis</name>
    <dbReference type="NCBI Taxonomy" id="184061"/>
    <lineage>
        <taxon>Eukaryota</taxon>
        <taxon>Fungi</taxon>
        <taxon>Dikarya</taxon>
        <taxon>Ascomycota</taxon>
        <taxon>Pezizomycotina</taxon>
        <taxon>Lecanoromycetes</taxon>
        <taxon>OSLEUM clade</taxon>
        <taxon>Lecanoromycetidae</taxon>
        <taxon>Lecanorales</taxon>
        <taxon>Lecanorineae</taxon>
        <taxon>Cladoniaceae</taxon>
        <taxon>Cladonia</taxon>
    </lineage>
</organism>
<dbReference type="PANTHER" id="PTHR38791">
    <property type="entry name" value="ZN(II)2CYS6 TRANSCRIPTION FACTOR (EUROFUNG)-RELATED-RELATED"/>
    <property type="match status" value="1"/>
</dbReference>
<evidence type="ECO:0000313" key="4">
    <source>
        <dbReference type="Proteomes" id="UP001166286"/>
    </source>
</evidence>
<feature type="domain" description="Zn(2)-C6 fungal-type" evidence="2">
    <location>
        <begin position="10"/>
        <end position="39"/>
    </location>
</feature>
<reference evidence="3" key="1">
    <citation type="submission" date="2023-03" db="EMBL/GenBank/DDBJ databases">
        <title>Complete genome of Cladonia borealis.</title>
        <authorList>
            <person name="Park H."/>
        </authorList>
    </citation>
    <scope>NUCLEOTIDE SEQUENCE</scope>
    <source>
        <strain evidence="3">ANT050790</strain>
    </source>
</reference>
<evidence type="ECO:0000256" key="1">
    <source>
        <dbReference type="ARBA" id="ARBA00023242"/>
    </source>
</evidence>
<dbReference type="PROSITE" id="PS50048">
    <property type="entry name" value="ZN2_CY6_FUNGAL_2"/>
    <property type="match status" value="1"/>
</dbReference>
<sequence>MAYRGKLSRACLPCRKRKLRCDLDKQGCTQCARAKLTCSGYRDTEALRFRDETSVTRKRVNAQHWVKSVPRSVSMPICSQAKDLFYYNYVVGANKPFNFLQAIYSPTSKMDYVDRSLNAVALAYLANQRYSPRAEEEARQQYVLALSSTGAALRNSNQARQDSTILGIMLLDLYEKITNKEPALHGAWAAHLSGALALVKYGEDEQFEDPNVLSMLMRLSTNLLISCVASGRPFCTGSVILRSEITTRLPGHINPKWQESELMVEFACLRQEIEEGALSDANAISSLVNLDFKFAKLSMEVPPSWQYKTTRVKRKSKHHYDLFHHIYPAEHVVQMWNTLRLTRIVINELICCRCSNTYRKPQRDFEAAAFKERASGIIRDMASDICASVPQYVRHTTGSLFQHSLRKPEDLGVPCDNDAISPFIERCNAIHHVPCYRLIFPLYVAAQSGATPASLKQWVVEQLQFMADYHAIRNAAAVASVLESGETKHIWHVYAMLGSYAFVS</sequence>
<dbReference type="GO" id="GO:0000981">
    <property type="term" value="F:DNA-binding transcription factor activity, RNA polymerase II-specific"/>
    <property type="evidence" value="ECO:0007669"/>
    <property type="project" value="InterPro"/>
</dbReference>
<dbReference type="InterPro" id="IPR053175">
    <property type="entry name" value="DHMBA_Reg_Transcription_Factor"/>
</dbReference>
<evidence type="ECO:0000313" key="3">
    <source>
        <dbReference type="EMBL" id="KAK0511175.1"/>
    </source>
</evidence>
<keyword evidence="1" id="KW-0539">Nucleus</keyword>
<proteinExistence type="predicted"/>
<dbReference type="SUPFAM" id="SSF57701">
    <property type="entry name" value="Zn2/Cys6 DNA-binding domain"/>
    <property type="match status" value="1"/>
</dbReference>
<dbReference type="SMART" id="SM00066">
    <property type="entry name" value="GAL4"/>
    <property type="match status" value="1"/>
</dbReference>
<dbReference type="InterPro" id="IPR001138">
    <property type="entry name" value="Zn2Cys6_DnaBD"/>
</dbReference>
<dbReference type="Gene3D" id="4.10.240.10">
    <property type="entry name" value="Zn(2)-C6 fungal-type DNA-binding domain"/>
    <property type="match status" value="1"/>
</dbReference>